<evidence type="ECO:0000256" key="3">
    <source>
        <dbReference type="ARBA" id="ARBA00023163"/>
    </source>
</evidence>
<keyword evidence="2 4" id="KW-0238">DNA-binding</keyword>
<keyword evidence="7" id="KW-1185">Reference proteome</keyword>
<feature type="DNA-binding region" description="H-T-H motif" evidence="4">
    <location>
        <begin position="39"/>
        <end position="58"/>
    </location>
</feature>
<dbReference type="GO" id="GO:0003700">
    <property type="term" value="F:DNA-binding transcription factor activity"/>
    <property type="evidence" value="ECO:0007669"/>
    <property type="project" value="TreeGrafter"/>
</dbReference>
<feature type="domain" description="HTH tetR-type" evidence="5">
    <location>
        <begin position="16"/>
        <end position="76"/>
    </location>
</feature>
<dbReference type="EMBL" id="NWVD01000001">
    <property type="protein sequence ID" value="PCG10405.1"/>
    <property type="molecule type" value="Genomic_DNA"/>
</dbReference>
<reference evidence="6 7" key="1">
    <citation type="submission" date="2017-09" db="EMBL/GenBank/DDBJ databases">
        <title>Sphingomonas ginsenosidimutans KACC 14949, whole genome shotgun sequence.</title>
        <authorList>
            <person name="Feng G."/>
            <person name="Zhu H."/>
        </authorList>
    </citation>
    <scope>NUCLEOTIDE SEQUENCE [LARGE SCALE GENOMIC DNA]</scope>
    <source>
        <strain evidence="6 7">KACC 14949</strain>
    </source>
</reference>
<dbReference type="Proteomes" id="UP000218784">
    <property type="component" value="Unassembled WGS sequence"/>
</dbReference>
<dbReference type="RefSeq" id="WP_096610065.1">
    <property type="nucleotide sequence ID" value="NZ_NWVD01000001.1"/>
</dbReference>
<protein>
    <submittedName>
        <fullName evidence="6">TetR family transcriptional regulator</fullName>
    </submittedName>
</protein>
<keyword evidence="1" id="KW-0805">Transcription regulation</keyword>
<keyword evidence="3" id="KW-0804">Transcription</keyword>
<evidence type="ECO:0000313" key="6">
    <source>
        <dbReference type="EMBL" id="PCG10405.1"/>
    </source>
</evidence>
<dbReference type="InterPro" id="IPR009057">
    <property type="entry name" value="Homeodomain-like_sf"/>
</dbReference>
<organism evidence="6 7">
    <name type="scientific">Sphingomonas ginsenosidimutans</name>
    <dbReference type="NCBI Taxonomy" id="862134"/>
    <lineage>
        <taxon>Bacteria</taxon>
        <taxon>Pseudomonadati</taxon>
        <taxon>Pseudomonadota</taxon>
        <taxon>Alphaproteobacteria</taxon>
        <taxon>Sphingomonadales</taxon>
        <taxon>Sphingomonadaceae</taxon>
        <taxon>Sphingomonas</taxon>
    </lineage>
</organism>
<evidence type="ECO:0000256" key="1">
    <source>
        <dbReference type="ARBA" id="ARBA00023015"/>
    </source>
</evidence>
<gene>
    <name evidence="6" type="ORF">COA17_02930</name>
</gene>
<evidence type="ECO:0000313" key="7">
    <source>
        <dbReference type="Proteomes" id="UP000218784"/>
    </source>
</evidence>
<dbReference type="Pfam" id="PF00440">
    <property type="entry name" value="TetR_N"/>
    <property type="match status" value="1"/>
</dbReference>
<dbReference type="InterPro" id="IPR050109">
    <property type="entry name" value="HTH-type_TetR-like_transc_reg"/>
</dbReference>
<accession>A0A2A4I3A6</accession>
<dbReference type="Gene3D" id="1.10.357.10">
    <property type="entry name" value="Tetracycline Repressor, domain 2"/>
    <property type="match status" value="1"/>
</dbReference>
<sequence length="202" mass="21583">MTATALSTPRRRLTPEASRDAALDAARSLLVESGPQAVTLKAVAARIGRTHANLLHHFGSADGLQKALIERMATSIVGTIREAVHRSRAARDPAELVDLVFDAFGRNGAGALAGWMILNGNHDALDPILTAIHDLVEDLSKDEDRPNVPIRDETLHLVLMALGDALLGAPMARALELPRDRARAIARQMLLADHLDGVTPAA</sequence>
<dbReference type="InterPro" id="IPR001647">
    <property type="entry name" value="HTH_TetR"/>
</dbReference>
<dbReference type="PANTHER" id="PTHR30055:SF234">
    <property type="entry name" value="HTH-TYPE TRANSCRIPTIONAL REGULATOR BETI"/>
    <property type="match status" value="1"/>
</dbReference>
<comment type="caution">
    <text evidence="6">The sequence shown here is derived from an EMBL/GenBank/DDBJ whole genome shotgun (WGS) entry which is preliminary data.</text>
</comment>
<evidence type="ECO:0000259" key="5">
    <source>
        <dbReference type="PROSITE" id="PS50977"/>
    </source>
</evidence>
<dbReference type="PANTHER" id="PTHR30055">
    <property type="entry name" value="HTH-TYPE TRANSCRIPTIONAL REGULATOR RUTR"/>
    <property type="match status" value="1"/>
</dbReference>
<evidence type="ECO:0000256" key="4">
    <source>
        <dbReference type="PROSITE-ProRule" id="PRU00335"/>
    </source>
</evidence>
<evidence type="ECO:0000256" key="2">
    <source>
        <dbReference type="ARBA" id="ARBA00023125"/>
    </source>
</evidence>
<dbReference type="SUPFAM" id="SSF46689">
    <property type="entry name" value="Homeodomain-like"/>
    <property type="match status" value="1"/>
</dbReference>
<dbReference type="AlphaFoldDB" id="A0A2A4I3A6"/>
<proteinExistence type="predicted"/>
<dbReference type="GO" id="GO:0000976">
    <property type="term" value="F:transcription cis-regulatory region binding"/>
    <property type="evidence" value="ECO:0007669"/>
    <property type="project" value="TreeGrafter"/>
</dbReference>
<name>A0A2A4I3A6_9SPHN</name>
<dbReference type="PROSITE" id="PS50977">
    <property type="entry name" value="HTH_TETR_2"/>
    <property type="match status" value="1"/>
</dbReference>